<gene>
    <name evidence="1" type="ORF">EGYM00392_LOCUS23581</name>
</gene>
<protein>
    <submittedName>
        <fullName evidence="1">Uncharacterized protein</fullName>
    </submittedName>
</protein>
<accession>A0A7S1NE48</accession>
<dbReference type="AlphaFoldDB" id="A0A7S1NE48"/>
<dbReference type="EMBL" id="HBGA01063529">
    <property type="protein sequence ID" value="CAD9012480.1"/>
    <property type="molecule type" value="Transcribed_RNA"/>
</dbReference>
<name>A0A7S1NE48_9EUGL</name>
<evidence type="ECO:0000313" key="1">
    <source>
        <dbReference type="EMBL" id="CAD9012480.1"/>
    </source>
</evidence>
<organism evidence="1">
    <name type="scientific">Eutreptiella gymnastica</name>
    <dbReference type="NCBI Taxonomy" id="73025"/>
    <lineage>
        <taxon>Eukaryota</taxon>
        <taxon>Discoba</taxon>
        <taxon>Euglenozoa</taxon>
        <taxon>Euglenida</taxon>
        <taxon>Spirocuta</taxon>
        <taxon>Euglenophyceae</taxon>
        <taxon>Eutreptiales</taxon>
        <taxon>Eutreptiaceae</taxon>
        <taxon>Eutreptiella</taxon>
    </lineage>
</organism>
<proteinExistence type="predicted"/>
<reference evidence="1" key="1">
    <citation type="submission" date="2021-01" db="EMBL/GenBank/DDBJ databases">
        <authorList>
            <person name="Corre E."/>
            <person name="Pelletier E."/>
            <person name="Niang G."/>
            <person name="Scheremetjew M."/>
            <person name="Finn R."/>
            <person name="Kale V."/>
            <person name="Holt S."/>
            <person name="Cochrane G."/>
            <person name="Meng A."/>
            <person name="Brown T."/>
            <person name="Cohen L."/>
        </authorList>
    </citation>
    <scope>NUCLEOTIDE SEQUENCE</scope>
    <source>
        <strain evidence="1">NIES-381</strain>
    </source>
</reference>
<sequence>MEGLSIRYHLTSMSHGIGSRGFMETHWRRRMAYSACGVDSMLINACMYISKCLYSLYQVQGQAEDSALQCWWGRGPATTQLMPLQRASHGSEWVAHVGNEVA</sequence>